<sequence length="26" mass="2986">MRVDIQAVVADCCSPVPYCDWPGKFW</sequence>
<dbReference type="AlphaFoldDB" id="A0A0E9RZG8"/>
<dbReference type="EMBL" id="GBXM01074106">
    <property type="protein sequence ID" value="JAH34471.1"/>
    <property type="molecule type" value="Transcribed_RNA"/>
</dbReference>
<reference evidence="1" key="1">
    <citation type="submission" date="2014-11" db="EMBL/GenBank/DDBJ databases">
        <authorList>
            <person name="Amaro Gonzalez C."/>
        </authorList>
    </citation>
    <scope>NUCLEOTIDE SEQUENCE</scope>
</reference>
<name>A0A0E9RZG8_ANGAN</name>
<protein>
    <submittedName>
        <fullName evidence="1">Uncharacterized protein</fullName>
    </submittedName>
</protein>
<accession>A0A0E9RZG8</accession>
<reference evidence="1" key="2">
    <citation type="journal article" date="2015" name="Fish Shellfish Immunol.">
        <title>Early steps in the European eel (Anguilla anguilla)-Vibrio vulnificus interaction in the gills: Role of the RtxA13 toxin.</title>
        <authorList>
            <person name="Callol A."/>
            <person name="Pajuelo D."/>
            <person name="Ebbesson L."/>
            <person name="Teles M."/>
            <person name="MacKenzie S."/>
            <person name="Amaro C."/>
        </authorList>
    </citation>
    <scope>NUCLEOTIDE SEQUENCE</scope>
</reference>
<evidence type="ECO:0000313" key="1">
    <source>
        <dbReference type="EMBL" id="JAH34471.1"/>
    </source>
</evidence>
<organism evidence="1">
    <name type="scientific">Anguilla anguilla</name>
    <name type="common">European freshwater eel</name>
    <name type="synonym">Muraena anguilla</name>
    <dbReference type="NCBI Taxonomy" id="7936"/>
    <lineage>
        <taxon>Eukaryota</taxon>
        <taxon>Metazoa</taxon>
        <taxon>Chordata</taxon>
        <taxon>Craniata</taxon>
        <taxon>Vertebrata</taxon>
        <taxon>Euteleostomi</taxon>
        <taxon>Actinopterygii</taxon>
        <taxon>Neopterygii</taxon>
        <taxon>Teleostei</taxon>
        <taxon>Anguilliformes</taxon>
        <taxon>Anguillidae</taxon>
        <taxon>Anguilla</taxon>
    </lineage>
</organism>
<proteinExistence type="predicted"/>